<organism evidence="1 2">
    <name type="scientific">Panagrolaimus sp. PS1159</name>
    <dbReference type="NCBI Taxonomy" id="55785"/>
    <lineage>
        <taxon>Eukaryota</taxon>
        <taxon>Metazoa</taxon>
        <taxon>Ecdysozoa</taxon>
        <taxon>Nematoda</taxon>
        <taxon>Chromadorea</taxon>
        <taxon>Rhabditida</taxon>
        <taxon>Tylenchina</taxon>
        <taxon>Panagrolaimomorpha</taxon>
        <taxon>Panagrolaimoidea</taxon>
        <taxon>Panagrolaimidae</taxon>
        <taxon>Panagrolaimus</taxon>
    </lineage>
</organism>
<dbReference type="Proteomes" id="UP000887580">
    <property type="component" value="Unplaced"/>
</dbReference>
<reference evidence="2" key="1">
    <citation type="submission" date="2022-11" db="UniProtKB">
        <authorList>
            <consortium name="WormBaseParasite"/>
        </authorList>
    </citation>
    <scope>IDENTIFICATION</scope>
</reference>
<proteinExistence type="predicted"/>
<protein>
    <submittedName>
        <fullName evidence="2">Uncharacterized protein</fullName>
    </submittedName>
</protein>
<evidence type="ECO:0000313" key="1">
    <source>
        <dbReference type="Proteomes" id="UP000887580"/>
    </source>
</evidence>
<name>A0AC35GDI9_9BILA</name>
<accession>A0AC35GDI9</accession>
<dbReference type="WBParaSite" id="PS1159_v2.g4253.t1">
    <property type="protein sequence ID" value="PS1159_v2.g4253.t1"/>
    <property type="gene ID" value="PS1159_v2.g4253"/>
</dbReference>
<sequence>MWFKLSLLLFLIFCSCNVPSKNLQKSLNQNVDGYGLMDDSSSKPNNNDENQNGYIFDSGNFGSNEKHLYELIDGGYDSNDVQAIMDDYASVNQKQKLGRFRREDYHNTTQMPTEDFYEWNIGWILMCIALSIFICSCVGGCIAWCVLYSKRQDR</sequence>
<evidence type="ECO:0000313" key="2">
    <source>
        <dbReference type="WBParaSite" id="PS1159_v2.g4253.t1"/>
    </source>
</evidence>